<dbReference type="NCBIfam" id="TIGR02436">
    <property type="entry name" value="four helix bundle protein"/>
    <property type="match status" value="1"/>
</dbReference>
<evidence type="ECO:0000313" key="1">
    <source>
        <dbReference type="EMBL" id="RTR35976.1"/>
    </source>
</evidence>
<organism evidence="1 2">
    <name type="scientific">Shewanella canadensis</name>
    <dbReference type="NCBI Taxonomy" id="271096"/>
    <lineage>
        <taxon>Bacteria</taxon>
        <taxon>Pseudomonadati</taxon>
        <taxon>Pseudomonadota</taxon>
        <taxon>Gammaproteobacteria</taxon>
        <taxon>Alteromonadales</taxon>
        <taxon>Shewanellaceae</taxon>
        <taxon>Shewanella</taxon>
    </lineage>
</organism>
<dbReference type="SUPFAM" id="SSF158446">
    <property type="entry name" value="IVS-encoded protein-like"/>
    <property type="match status" value="1"/>
</dbReference>
<evidence type="ECO:0000313" key="2">
    <source>
        <dbReference type="Proteomes" id="UP000267448"/>
    </source>
</evidence>
<comment type="caution">
    <text evidence="1">The sequence shown here is derived from an EMBL/GenBank/DDBJ whole genome shotgun (WGS) entry which is preliminary data.</text>
</comment>
<dbReference type="Proteomes" id="UP000267448">
    <property type="component" value="Unassembled WGS sequence"/>
</dbReference>
<keyword evidence="2" id="KW-1185">Reference proteome</keyword>
<sequence length="137" mass="15415">MDGDMRKYSFENLDVWQRASRLVCNVYSLFESCRDRSFKDQVTRAALSIPSNIAEGEERGSPKDSARFLYYSKGSAGELATQLYIAIEIGLVDKTKALQLIDETKQLSAMLAALIKIRKGEVHECPAGYRPKEDRSS</sequence>
<dbReference type="NCBIfam" id="NF008912">
    <property type="entry name" value="PRK12275.1-6"/>
    <property type="match status" value="1"/>
</dbReference>
<dbReference type="Gene3D" id="1.20.1440.60">
    <property type="entry name" value="23S rRNA-intervening sequence"/>
    <property type="match status" value="1"/>
</dbReference>
<gene>
    <name evidence="1" type="ORF">EKG38_24195</name>
</gene>
<accession>A0A3S0II89</accession>
<proteinExistence type="predicted"/>
<reference evidence="1 2" key="1">
    <citation type="submission" date="2018-12" db="EMBL/GenBank/DDBJ databases">
        <authorList>
            <person name="Yu L."/>
        </authorList>
    </citation>
    <scope>NUCLEOTIDE SEQUENCE [LARGE SCALE GENOMIC DNA]</scope>
    <source>
        <strain evidence="1 2">HAW-EB2</strain>
    </source>
</reference>
<dbReference type="Pfam" id="PF05635">
    <property type="entry name" value="23S_rRNA_IVP"/>
    <property type="match status" value="1"/>
</dbReference>
<dbReference type="PANTHER" id="PTHR38471">
    <property type="entry name" value="FOUR HELIX BUNDLE PROTEIN"/>
    <property type="match status" value="1"/>
</dbReference>
<name>A0A3S0II89_9GAMM</name>
<dbReference type="InterPro" id="IPR012657">
    <property type="entry name" value="23S_rRNA-intervening_sequence"/>
</dbReference>
<dbReference type="EMBL" id="RXNU01000026">
    <property type="protein sequence ID" value="RTR35976.1"/>
    <property type="molecule type" value="Genomic_DNA"/>
</dbReference>
<dbReference type="AlphaFoldDB" id="A0A3S0II89"/>
<dbReference type="OrthoDB" id="160990at2"/>
<dbReference type="PANTHER" id="PTHR38471:SF2">
    <property type="entry name" value="FOUR HELIX BUNDLE PROTEIN"/>
    <property type="match status" value="1"/>
</dbReference>
<dbReference type="InterPro" id="IPR036583">
    <property type="entry name" value="23S_rRNA_IVS_sf"/>
</dbReference>
<dbReference type="CDD" id="cd16377">
    <property type="entry name" value="23S_rRNA_IVP_like"/>
    <property type="match status" value="1"/>
</dbReference>
<protein>
    <submittedName>
        <fullName evidence="1">Four helix bundle protein</fullName>
    </submittedName>
</protein>